<evidence type="ECO:0000313" key="1">
    <source>
        <dbReference type="EMBL" id="RHN47255.1"/>
    </source>
</evidence>
<dbReference type="AlphaFoldDB" id="A0A396H7U7"/>
<reference evidence="2" key="1">
    <citation type="journal article" date="2018" name="Nat. Plants">
        <title>Whole-genome landscape of Medicago truncatula symbiotic genes.</title>
        <authorList>
            <person name="Pecrix Y."/>
            <person name="Staton S.E."/>
            <person name="Sallet E."/>
            <person name="Lelandais-Briere C."/>
            <person name="Moreau S."/>
            <person name="Carrere S."/>
            <person name="Blein T."/>
            <person name="Jardinaud M.F."/>
            <person name="Latrasse D."/>
            <person name="Zouine M."/>
            <person name="Zahm M."/>
            <person name="Kreplak J."/>
            <person name="Mayjonade B."/>
            <person name="Satge C."/>
            <person name="Perez M."/>
            <person name="Cauet S."/>
            <person name="Marande W."/>
            <person name="Chantry-Darmon C."/>
            <person name="Lopez-Roques C."/>
            <person name="Bouchez O."/>
            <person name="Berard A."/>
            <person name="Debelle F."/>
            <person name="Munos S."/>
            <person name="Bendahmane A."/>
            <person name="Berges H."/>
            <person name="Niebel A."/>
            <person name="Buitink J."/>
            <person name="Frugier F."/>
            <person name="Benhamed M."/>
            <person name="Crespi M."/>
            <person name="Gouzy J."/>
            <person name="Gamas P."/>
        </authorList>
    </citation>
    <scope>NUCLEOTIDE SEQUENCE [LARGE SCALE GENOMIC DNA]</scope>
    <source>
        <strain evidence="2">cv. Jemalong A17</strain>
    </source>
</reference>
<protein>
    <submittedName>
        <fullName evidence="1">Uncharacterized protein</fullName>
    </submittedName>
</protein>
<accession>A0A396H7U7</accession>
<dbReference type="Proteomes" id="UP000265566">
    <property type="component" value="Chromosome 7"/>
</dbReference>
<evidence type="ECO:0000313" key="2">
    <source>
        <dbReference type="Proteomes" id="UP000265566"/>
    </source>
</evidence>
<proteinExistence type="predicted"/>
<dbReference type="EMBL" id="PSQE01000007">
    <property type="protein sequence ID" value="RHN47255.1"/>
    <property type="molecule type" value="Genomic_DNA"/>
</dbReference>
<name>A0A396H7U7_MEDTR</name>
<comment type="caution">
    <text evidence="1">The sequence shown here is derived from an EMBL/GenBank/DDBJ whole genome shotgun (WGS) entry which is preliminary data.</text>
</comment>
<dbReference type="Gramene" id="rna41830">
    <property type="protein sequence ID" value="RHN47255.1"/>
    <property type="gene ID" value="gene41830"/>
</dbReference>
<sequence length="74" mass="8536">MKQTDNCELFLWIRTGHLTGDRGYWTNMSCSYGFELVTHLGILESASCSYGFELVTRLGKRENWQVRVVLTDSN</sequence>
<organism evidence="1 2">
    <name type="scientific">Medicago truncatula</name>
    <name type="common">Barrel medic</name>
    <name type="synonym">Medicago tribuloides</name>
    <dbReference type="NCBI Taxonomy" id="3880"/>
    <lineage>
        <taxon>Eukaryota</taxon>
        <taxon>Viridiplantae</taxon>
        <taxon>Streptophyta</taxon>
        <taxon>Embryophyta</taxon>
        <taxon>Tracheophyta</taxon>
        <taxon>Spermatophyta</taxon>
        <taxon>Magnoliopsida</taxon>
        <taxon>eudicotyledons</taxon>
        <taxon>Gunneridae</taxon>
        <taxon>Pentapetalae</taxon>
        <taxon>rosids</taxon>
        <taxon>fabids</taxon>
        <taxon>Fabales</taxon>
        <taxon>Fabaceae</taxon>
        <taxon>Papilionoideae</taxon>
        <taxon>50 kb inversion clade</taxon>
        <taxon>NPAAA clade</taxon>
        <taxon>Hologalegina</taxon>
        <taxon>IRL clade</taxon>
        <taxon>Trifolieae</taxon>
        <taxon>Medicago</taxon>
    </lineage>
</organism>
<gene>
    <name evidence="1" type="ORF">MtrunA17_Chr7g0250971</name>
</gene>